<dbReference type="PANTHER" id="PTHR15065:SF4">
    <property type="entry name" value="LD18634P"/>
    <property type="match status" value="1"/>
</dbReference>
<evidence type="ECO:0000313" key="9">
    <source>
        <dbReference type="EMBL" id="KAA0195276.1"/>
    </source>
</evidence>
<reference evidence="9" key="1">
    <citation type="submission" date="2019-05" db="EMBL/GenBank/DDBJ databases">
        <title>Annotation for the trematode Fasciolopsis buski.</title>
        <authorList>
            <person name="Choi Y.-J."/>
        </authorList>
    </citation>
    <scope>NUCLEOTIDE SEQUENCE</scope>
    <source>
        <strain evidence="9">HT</strain>
        <tissue evidence="9">Whole worm</tissue>
    </source>
</reference>
<evidence type="ECO:0000256" key="3">
    <source>
        <dbReference type="ARBA" id="ARBA00022737"/>
    </source>
</evidence>
<keyword evidence="2" id="KW-0479">Metal-binding</keyword>
<keyword evidence="10" id="KW-1185">Reference proteome</keyword>
<dbReference type="SUPFAM" id="SSF57667">
    <property type="entry name" value="beta-beta-alpha zinc fingers"/>
    <property type="match status" value="1"/>
</dbReference>
<evidence type="ECO:0000256" key="8">
    <source>
        <dbReference type="ARBA" id="ARBA00023242"/>
    </source>
</evidence>
<dbReference type="GO" id="GO:0000978">
    <property type="term" value="F:RNA polymerase II cis-regulatory region sequence-specific DNA binding"/>
    <property type="evidence" value="ECO:0007669"/>
    <property type="project" value="TreeGrafter"/>
</dbReference>
<keyword evidence="3" id="KW-0677">Repeat</keyword>
<dbReference type="InterPro" id="IPR042972">
    <property type="entry name" value="INSM1/2"/>
</dbReference>
<name>A0A8E0S1E9_9TREM</name>
<keyword evidence="8" id="KW-0539">Nucleus</keyword>
<evidence type="ECO:0000256" key="2">
    <source>
        <dbReference type="ARBA" id="ARBA00022723"/>
    </source>
</evidence>
<dbReference type="InterPro" id="IPR036236">
    <property type="entry name" value="Znf_C2H2_sf"/>
</dbReference>
<dbReference type="GO" id="GO:0005634">
    <property type="term" value="C:nucleus"/>
    <property type="evidence" value="ECO:0007669"/>
    <property type="project" value="UniProtKB-SubCell"/>
</dbReference>
<evidence type="ECO:0000256" key="6">
    <source>
        <dbReference type="ARBA" id="ARBA00023015"/>
    </source>
</evidence>
<keyword evidence="7" id="KW-0804">Transcription</keyword>
<proteinExistence type="predicted"/>
<dbReference type="AlphaFoldDB" id="A0A8E0S1E9"/>
<dbReference type="GO" id="GO:0030182">
    <property type="term" value="P:neuron differentiation"/>
    <property type="evidence" value="ECO:0007669"/>
    <property type="project" value="TreeGrafter"/>
</dbReference>
<dbReference type="OrthoDB" id="8953942at2759"/>
<keyword evidence="6" id="KW-0805">Transcription regulation</keyword>
<evidence type="ECO:0000256" key="4">
    <source>
        <dbReference type="ARBA" id="ARBA00022771"/>
    </source>
</evidence>
<dbReference type="GO" id="GO:0008270">
    <property type="term" value="F:zinc ion binding"/>
    <property type="evidence" value="ECO:0007669"/>
    <property type="project" value="UniProtKB-KW"/>
</dbReference>
<evidence type="ECO:0000256" key="5">
    <source>
        <dbReference type="ARBA" id="ARBA00022833"/>
    </source>
</evidence>
<protein>
    <recommendedName>
        <fullName evidence="11">C2H2-type domain-containing protein</fullName>
    </recommendedName>
</protein>
<evidence type="ECO:0000256" key="7">
    <source>
        <dbReference type="ARBA" id="ARBA00023163"/>
    </source>
</evidence>
<comment type="subcellular location">
    <subcellularLocation>
        <location evidence="1">Nucleus</location>
    </subcellularLocation>
</comment>
<dbReference type="GO" id="GO:0010564">
    <property type="term" value="P:regulation of cell cycle process"/>
    <property type="evidence" value="ECO:0007669"/>
    <property type="project" value="TreeGrafter"/>
</dbReference>
<dbReference type="Proteomes" id="UP000728185">
    <property type="component" value="Unassembled WGS sequence"/>
</dbReference>
<dbReference type="PANTHER" id="PTHR15065">
    <property type="entry name" value="INSULINOMA-ASSOCIATED 1"/>
    <property type="match status" value="1"/>
</dbReference>
<keyword evidence="4" id="KW-0863">Zinc-finger</keyword>
<sequence>MFSIRRNLPMDEWISRESLTTWSSDCPSVTRDLTQWMEFWTKQFTLNTFRNESPVETVPCGRISETQCIKNVEHQKKLSSKAVRCRQSLRSNPSDDTLRSPITGVCILPREENPGVQQQAHNYPSKVESQRKFIRPCKSVKVVEKLARIRNRIGDYVCRLCSTWFPDAFSLAEHLCPRMTNLVYPCDLCPKVSLISTDLILVVVSRFLVNANFEPSNNFRFTPQTE</sequence>
<evidence type="ECO:0000313" key="10">
    <source>
        <dbReference type="Proteomes" id="UP000728185"/>
    </source>
</evidence>
<dbReference type="GO" id="GO:0017053">
    <property type="term" value="C:transcription repressor complex"/>
    <property type="evidence" value="ECO:0007669"/>
    <property type="project" value="TreeGrafter"/>
</dbReference>
<comment type="caution">
    <text evidence="9">The sequence shown here is derived from an EMBL/GenBank/DDBJ whole genome shotgun (WGS) entry which is preliminary data.</text>
</comment>
<gene>
    <name evidence="9" type="ORF">FBUS_01108</name>
</gene>
<dbReference type="GO" id="GO:0001227">
    <property type="term" value="F:DNA-binding transcription repressor activity, RNA polymerase II-specific"/>
    <property type="evidence" value="ECO:0007669"/>
    <property type="project" value="TreeGrafter"/>
</dbReference>
<accession>A0A8E0S1E9</accession>
<dbReference type="EMBL" id="LUCM01003808">
    <property type="protein sequence ID" value="KAA0195276.1"/>
    <property type="molecule type" value="Genomic_DNA"/>
</dbReference>
<evidence type="ECO:0008006" key="11">
    <source>
        <dbReference type="Google" id="ProtNLM"/>
    </source>
</evidence>
<evidence type="ECO:0000256" key="1">
    <source>
        <dbReference type="ARBA" id="ARBA00004123"/>
    </source>
</evidence>
<keyword evidence="5" id="KW-0862">Zinc</keyword>
<organism evidence="9 10">
    <name type="scientific">Fasciolopsis buskii</name>
    <dbReference type="NCBI Taxonomy" id="27845"/>
    <lineage>
        <taxon>Eukaryota</taxon>
        <taxon>Metazoa</taxon>
        <taxon>Spiralia</taxon>
        <taxon>Lophotrochozoa</taxon>
        <taxon>Platyhelminthes</taxon>
        <taxon>Trematoda</taxon>
        <taxon>Digenea</taxon>
        <taxon>Plagiorchiida</taxon>
        <taxon>Echinostomata</taxon>
        <taxon>Echinostomatoidea</taxon>
        <taxon>Fasciolidae</taxon>
        <taxon>Fasciolopsis</taxon>
    </lineage>
</organism>